<dbReference type="SMART" id="SM00984">
    <property type="entry name" value="UDPG_MGDP_dh_C"/>
    <property type="match status" value="1"/>
</dbReference>
<keyword evidence="5 7" id="KW-0520">NAD</keyword>
<dbReference type="GO" id="GO:0003979">
    <property type="term" value="F:UDP-glucose 6-dehydrogenase activity"/>
    <property type="evidence" value="ECO:0007669"/>
    <property type="project" value="UniProtKB-EC"/>
</dbReference>
<feature type="binding site" evidence="9">
    <location>
        <begin position="247"/>
        <end position="251"/>
    </location>
    <ligand>
        <name>substrate</name>
    </ligand>
</feature>
<dbReference type="Pfam" id="PF03721">
    <property type="entry name" value="UDPG_MGDP_dh_N"/>
    <property type="match status" value="1"/>
</dbReference>
<comment type="similarity">
    <text evidence="2 7">Belongs to the UDP-glucose/GDP-mannose dehydrogenase family.</text>
</comment>
<feature type="binding site" evidence="10">
    <location>
        <position position="85"/>
    </location>
    <ligand>
        <name>NAD(+)</name>
        <dbReference type="ChEBI" id="CHEBI:57540"/>
    </ligand>
</feature>
<dbReference type="InterPro" id="IPR028357">
    <property type="entry name" value="UDPglc_DH_bac"/>
</dbReference>
<feature type="binding site" evidence="10">
    <location>
        <position position="30"/>
    </location>
    <ligand>
        <name>NAD(+)</name>
        <dbReference type="ChEBI" id="CHEBI:57540"/>
    </ligand>
</feature>
<dbReference type="NCBIfam" id="TIGR03026">
    <property type="entry name" value="NDP-sugDHase"/>
    <property type="match status" value="1"/>
</dbReference>
<feature type="binding site" evidence="9">
    <location>
        <position position="255"/>
    </location>
    <ligand>
        <name>substrate</name>
    </ligand>
</feature>
<accession>A0A1F5EHH9</accession>
<dbReference type="PANTHER" id="PTHR43750">
    <property type="entry name" value="UDP-GLUCOSE 6-DEHYDROGENASE TUAD"/>
    <property type="match status" value="1"/>
</dbReference>
<dbReference type="GO" id="GO:0000271">
    <property type="term" value="P:polysaccharide biosynthetic process"/>
    <property type="evidence" value="ECO:0007669"/>
    <property type="project" value="InterPro"/>
</dbReference>
<dbReference type="EC" id="1.1.1.22" evidence="3 7"/>
<dbReference type="InterPro" id="IPR014026">
    <property type="entry name" value="UDP-Glc/GDP-Man_DH_dimer"/>
</dbReference>
<evidence type="ECO:0000256" key="9">
    <source>
        <dbReference type="PIRSR" id="PIRSR500134-2"/>
    </source>
</evidence>
<sequence>MKITVIGTGYVGLVQTACLADLGNEVWGIDIDKKKIEGLKKGIIPIYEPGLEEIVKRNYQQRLFFDTNLAPAVKKTEIIFIAVGTPPKDDGQADLTYVEKAAEEIAKNMNGYKLIVNKSTVPIGTGDMVEKIIKKYYKGKFDVASNPEFLREGSAVSDFMEPDRIVVGNANWKVKDILSKLYQPLNCPILYTDIKTAEMIKYASNSMLATQISFINSLANICERVGANVDEVAKGMKLDKRIGKYAFLSAGIGYGGSCFPKDVKALIQIARRHDYHFKLLEEVENVNYSQRQYFIDKILKTLKGTKNKTVAIWGLAFKPKTDDMREAPSIDIISALLEQKIKVRAYDPVAEKEAKKIFPKLSFHKGPYETAKDADLLTVVTEWDEFKQIDLNKLKKTMKKPVIVDGRNVYDSKEMSTYGFEYVSVGR</sequence>
<evidence type="ECO:0000256" key="4">
    <source>
        <dbReference type="ARBA" id="ARBA00023002"/>
    </source>
</evidence>
<dbReference type="PANTHER" id="PTHR43750:SF3">
    <property type="entry name" value="UDP-GLUCOSE 6-DEHYDROGENASE TUAD"/>
    <property type="match status" value="1"/>
</dbReference>
<organism evidence="12 13">
    <name type="scientific">Candidatus Berkelbacteria bacterium RIFCSPHIGHO2_12_FULL_36_9</name>
    <dbReference type="NCBI Taxonomy" id="1797469"/>
    <lineage>
        <taxon>Bacteria</taxon>
        <taxon>Candidatus Berkelbacteria</taxon>
    </lineage>
</organism>
<feature type="binding site" evidence="10">
    <location>
        <position position="35"/>
    </location>
    <ligand>
        <name>NAD(+)</name>
        <dbReference type="ChEBI" id="CHEBI:57540"/>
    </ligand>
</feature>
<evidence type="ECO:0000256" key="2">
    <source>
        <dbReference type="ARBA" id="ARBA00006601"/>
    </source>
</evidence>
<name>A0A1F5EHH9_9BACT</name>
<comment type="pathway">
    <text evidence="1">Nucleotide-sugar biosynthesis; UDP-alpha-D-glucuronate biosynthesis; UDP-alpha-D-glucuronate from UDP-alpha-D-glucose: step 1/1.</text>
</comment>
<comment type="catalytic activity">
    <reaction evidence="6 7">
        <text>UDP-alpha-D-glucose + 2 NAD(+) + H2O = UDP-alpha-D-glucuronate + 2 NADH + 3 H(+)</text>
        <dbReference type="Rhea" id="RHEA:23596"/>
        <dbReference type="ChEBI" id="CHEBI:15377"/>
        <dbReference type="ChEBI" id="CHEBI:15378"/>
        <dbReference type="ChEBI" id="CHEBI:57540"/>
        <dbReference type="ChEBI" id="CHEBI:57945"/>
        <dbReference type="ChEBI" id="CHEBI:58052"/>
        <dbReference type="ChEBI" id="CHEBI:58885"/>
        <dbReference type="EC" id="1.1.1.22"/>
    </reaction>
</comment>
<evidence type="ECO:0000256" key="8">
    <source>
        <dbReference type="PIRSR" id="PIRSR500134-1"/>
    </source>
</evidence>
<evidence type="ECO:0000256" key="10">
    <source>
        <dbReference type="PIRSR" id="PIRSR500134-3"/>
    </source>
</evidence>
<feature type="active site" description="Nucleophile" evidence="8">
    <location>
        <position position="258"/>
    </location>
</feature>
<dbReference type="UniPathway" id="UPA00038">
    <property type="reaction ID" value="UER00491"/>
</dbReference>
<feature type="binding site" evidence="10">
    <location>
        <position position="325"/>
    </location>
    <ligand>
        <name>NAD(+)</name>
        <dbReference type="ChEBI" id="CHEBI:57540"/>
    </ligand>
</feature>
<dbReference type="SUPFAM" id="SSF52413">
    <property type="entry name" value="UDP-glucose/GDP-mannose dehydrogenase C-terminal domain"/>
    <property type="match status" value="1"/>
</dbReference>
<dbReference type="PIRSF" id="PIRSF000124">
    <property type="entry name" value="UDPglc_GDPman_dh"/>
    <property type="match status" value="1"/>
</dbReference>
<evidence type="ECO:0000256" key="7">
    <source>
        <dbReference type="PIRNR" id="PIRNR000124"/>
    </source>
</evidence>
<dbReference type="SUPFAM" id="SSF48179">
    <property type="entry name" value="6-phosphogluconate dehydrogenase C-terminal domain-like"/>
    <property type="match status" value="1"/>
</dbReference>
<gene>
    <name evidence="12" type="ORF">A3F08_00400</name>
</gene>
<dbReference type="Pfam" id="PF03720">
    <property type="entry name" value="UDPG_MGDP_dh_C"/>
    <property type="match status" value="1"/>
</dbReference>
<dbReference type="InterPro" id="IPR017476">
    <property type="entry name" value="UDP-Glc/GDP-Man"/>
</dbReference>
<evidence type="ECO:0000313" key="13">
    <source>
        <dbReference type="Proteomes" id="UP000176451"/>
    </source>
</evidence>
<dbReference type="EMBL" id="MEZV01000026">
    <property type="protein sequence ID" value="OGD66825.1"/>
    <property type="molecule type" value="Genomic_DNA"/>
</dbReference>
<feature type="binding site" evidence="9">
    <location>
        <begin position="149"/>
        <end position="152"/>
    </location>
    <ligand>
        <name>substrate</name>
    </ligand>
</feature>
<protein>
    <recommendedName>
        <fullName evidence="3 7">UDP-glucose 6-dehydrogenase</fullName>
        <ecNumber evidence="3 7">1.1.1.22</ecNumber>
    </recommendedName>
</protein>
<evidence type="ECO:0000256" key="6">
    <source>
        <dbReference type="ARBA" id="ARBA00047473"/>
    </source>
</evidence>
<reference evidence="12 13" key="1">
    <citation type="journal article" date="2016" name="Nat. Commun.">
        <title>Thousands of microbial genomes shed light on interconnected biogeochemical processes in an aquifer system.</title>
        <authorList>
            <person name="Anantharaman K."/>
            <person name="Brown C.T."/>
            <person name="Hug L.A."/>
            <person name="Sharon I."/>
            <person name="Castelle C.J."/>
            <person name="Probst A.J."/>
            <person name="Thomas B.C."/>
            <person name="Singh A."/>
            <person name="Wilkins M.J."/>
            <person name="Karaoz U."/>
            <person name="Brodie E.L."/>
            <person name="Williams K.H."/>
            <person name="Hubbard S.S."/>
            <person name="Banfield J.F."/>
        </authorList>
    </citation>
    <scope>NUCLEOTIDE SEQUENCE [LARGE SCALE GENOMIC DNA]</scope>
</reference>
<dbReference type="SUPFAM" id="SSF51735">
    <property type="entry name" value="NAD(P)-binding Rossmann-fold domains"/>
    <property type="match status" value="1"/>
</dbReference>
<dbReference type="GO" id="GO:0006065">
    <property type="term" value="P:UDP-glucuronate biosynthetic process"/>
    <property type="evidence" value="ECO:0007669"/>
    <property type="project" value="UniProtKB-UniPathway"/>
</dbReference>
<dbReference type="AlphaFoldDB" id="A0A1F5EHH9"/>
<feature type="binding site" evidence="10">
    <location>
        <position position="152"/>
    </location>
    <ligand>
        <name>NAD(+)</name>
        <dbReference type="ChEBI" id="CHEBI:57540"/>
    </ligand>
</feature>
<feature type="domain" description="UDP-glucose/GDP-mannose dehydrogenase C-terminal" evidence="11">
    <location>
        <begin position="311"/>
        <end position="412"/>
    </location>
</feature>
<dbReference type="Gene3D" id="3.40.50.720">
    <property type="entry name" value="NAD(P)-binding Rossmann-like Domain"/>
    <property type="match status" value="2"/>
</dbReference>
<feature type="binding site" evidence="10">
    <location>
        <position position="120"/>
    </location>
    <ligand>
        <name>NAD(+)</name>
        <dbReference type="ChEBI" id="CHEBI:57540"/>
    </ligand>
</feature>
<feature type="binding site" evidence="9">
    <location>
        <position position="201"/>
    </location>
    <ligand>
        <name>substrate</name>
    </ligand>
</feature>
<dbReference type="Pfam" id="PF00984">
    <property type="entry name" value="UDPG_MGDP_dh"/>
    <property type="match status" value="1"/>
</dbReference>
<dbReference type="PIRSF" id="PIRSF500134">
    <property type="entry name" value="UDPglc_DH_bac"/>
    <property type="match status" value="1"/>
</dbReference>
<evidence type="ECO:0000256" key="1">
    <source>
        <dbReference type="ARBA" id="ARBA00004701"/>
    </source>
</evidence>
<dbReference type="Gene3D" id="1.20.5.100">
    <property type="entry name" value="Cytochrome c1, transmembrane anchor, C-terminal"/>
    <property type="match status" value="1"/>
</dbReference>
<dbReference type="InterPro" id="IPR008927">
    <property type="entry name" value="6-PGluconate_DH-like_C_sf"/>
</dbReference>
<dbReference type="InterPro" id="IPR036220">
    <property type="entry name" value="UDP-Glc/GDP-Man_DH_C_sf"/>
</dbReference>
<keyword evidence="4 7" id="KW-0560">Oxidoreductase</keyword>
<evidence type="ECO:0000313" key="12">
    <source>
        <dbReference type="EMBL" id="OGD66825.1"/>
    </source>
</evidence>
<evidence type="ECO:0000256" key="3">
    <source>
        <dbReference type="ARBA" id="ARBA00012954"/>
    </source>
</evidence>
<evidence type="ECO:0000259" key="11">
    <source>
        <dbReference type="SMART" id="SM00984"/>
    </source>
</evidence>
<feature type="binding site" evidence="10">
    <location>
        <position position="261"/>
    </location>
    <ligand>
        <name>NAD(+)</name>
        <dbReference type="ChEBI" id="CHEBI:57540"/>
    </ligand>
</feature>
<feature type="binding site" evidence="9">
    <location>
        <position position="318"/>
    </location>
    <ligand>
        <name>substrate</name>
    </ligand>
</feature>
<dbReference type="Proteomes" id="UP000176451">
    <property type="component" value="Unassembled WGS sequence"/>
</dbReference>
<comment type="caution">
    <text evidence="12">The sequence shown here is derived from an EMBL/GenBank/DDBJ whole genome shotgun (WGS) entry which is preliminary data.</text>
</comment>
<dbReference type="InterPro" id="IPR036291">
    <property type="entry name" value="NAD(P)-bd_dom_sf"/>
</dbReference>
<dbReference type="InterPro" id="IPR001732">
    <property type="entry name" value="UDP-Glc/GDP-Man_DH_N"/>
</dbReference>
<dbReference type="STRING" id="1797469.A3F08_00400"/>
<dbReference type="InterPro" id="IPR014027">
    <property type="entry name" value="UDP-Glc/GDP-Man_DH_C"/>
</dbReference>
<proteinExistence type="inferred from homology"/>
<evidence type="ECO:0000256" key="5">
    <source>
        <dbReference type="ARBA" id="ARBA00023027"/>
    </source>
</evidence>
<dbReference type="GO" id="GO:0051287">
    <property type="term" value="F:NAD binding"/>
    <property type="evidence" value="ECO:0007669"/>
    <property type="project" value="InterPro"/>
</dbReference>